<dbReference type="Gene3D" id="2.30.30.1270">
    <property type="match status" value="1"/>
</dbReference>
<dbReference type="Gene3D" id="2.60.40.2710">
    <property type="match status" value="1"/>
</dbReference>
<dbReference type="InterPro" id="IPR013783">
    <property type="entry name" value="Ig-like_fold"/>
</dbReference>
<dbReference type="PROSITE" id="PS51257">
    <property type="entry name" value="PROKAR_LIPOPROTEIN"/>
    <property type="match status" value="1"/>
</dbReference>
<dbReference type="Proteomes" id="UP001597118">
    <property type="component" value="Unassembled WGS sequence"/>
</dbReference>
<dbReference type="Gene3D" id="2.60.40.2730">
    <property type="match status" value="1"/>
</dbReference>
<name>A0ABW4ICM0_9SPHI</name>
<comment type="caution">
    <text evidence="1">The sequence shown here is derived from an EMBL/GenBank/DDBJ whole genome shotgun (WGS) entry which is preliminary data.</text>
</comment>
<dbReference type="Gene3D" id="2.60.40.60">
    <property type="entry name" value="Cadherins"/>
    <property type="match status" value="1"/>
</dbReference>
<evidence type="ECO:0000313" key="1">
    <source>
        <dbReference type="EMBL" id="MFD1629692.1"/>
    </source>
</evidence>
<accession>A0ABW4ICM0</accession>
<dbReference type="Pfam" id="PF16319">
    <property type="entry name" value="SGBP_BT4661-like"/>
    <property type="match status" value="1"/>
</dbReference>
<dbReference type="RefSeq" id="WP_379662073.1">
    <property type="nucleotide sequence ID" value="NZ_JBHUDG010000006.1"/>
</dbReference>
<protein>
    <submittedName>
        <fullName evidence="1">Surface glycan-binding family protein</fullName>
    </submittedName>
</protein>
<reference evidence="2" key="1">
    <citation type="journal article" date="2019" name="Int. J. Syst. Evol. Microbiol.">
        <title>The Global Catalogue of Microorganisms (GCM) 10K type strain sequencing project: providing services to taxonomists for standard genome sequencing and annotation.</title>
        <authorList>
            <consortium name="The Broad Institute Genomics Platform"/>
            <consortium name="The Broad Institute Genome Sequencing Center for Infectious Disease"/>
            <person name="Wu L."/>
            <person name="Ma J."/>
        </authorList>
    </citation>
    <scope>NUCLEOTIDE SEQUENCE [LARGE SCALE GENOMIC DNA]</scope>
    <source>
        <strain evidence="2">CCUG 53762</strain>
    </source>
</reference>
<sequence>MKRSLSWVLVLLLITAGCKKTEIVDGTEFTVYYTGMTDIGPSMNGIIAAPSYIGGKPGDFEIVKITLDGEDYTGSSSFEINKDNGGISIKETTGMPVGLYKLTISCYSNGSRYEFKDAVSVNMMRPVPDGIQVVPNKLTASYSDVIDANSTVELPTAQVTTDKNHVSISKYEIAKSDYSKYFAISSTGVISIVRGDAGLLPGKYVLSLKLTTGASGEDEGIFENAVEIDITSKPLGLTYDPALGKLEEESALSGKTSYTSKAPTLKGSLDNVQYSIKSISPATNKITINAQTGVISVAENHGLTSGQQYKISVNVKNVYDQTGVDFANVFELDVVEFIEPIQSFTYQNKNATQAVAFSVSPDAAFKGDEVNFGFVDLPAALQGKITLNNQGVISAVKGNTIPMGTYTVKVKASNPKGETTASFTLTVAANPNYFTYVRYGNNLNLTPAENYANQFRIAAGTATSGFKSKVPVTDAGSGISLTYEIRGIQQSTGTTIDASTGVITIGTINAANCGIFMVTVTAGKGTPSEFSVQTPVFFHNSEPVAVPNSTEKALVEYSPFVFQVNPNSGGRSVAPTITGISNMSKFFMDYRRNFNYYNFFGNHVSGQLTNPPSPADLFLGLLWDNYAAVKGVNPNYGSKDPVSYYSNADNLSLPLAYVAPNNYSVVVNPNRWIADGQPANGVMTGQITFANDNAANSINNGGQIFPIVLWFDTKF</sequence>
<dbReference type="InterPro" id="IPR032529">
    <property type="entry name" value="BT4661-like"/>
</dbReference>
<gene>
    <name evidence="1" type="ORF">ACFSAH_07390</name>
</gene>
<dbReference type="Gene3D" id="2.60.40.2720">
    <property type="match status" value="1"/>
</dbReference>
<evidence type="ECO:0000313" key="2">
    <source>
        <dbReference type="Proteomes" id="UP001597118"/>
    </source>
</evidence>
<keyword evidence="2" id="KW-1185">Reference proteome</keyword>
<dbReference type="EMBL" id="JBHUDG010000006">
    <property type="protein sequence ID" value="MFD1629692.1"/>
    <property type="molecule type" value="Genomic_DNA"/>
</dbReference>
<organism evidence="1 2">
    <name type="scientific">Pseudopedobacter beijingensis</name>
    <dbReference type="NCBI Taxonomy" id="1207056"/>
    <lineage>
        <taxon>Bacteria</taxon>
        <taxon>Pseudomonadati</taxon>
        <taxon>Bacteroidota</taxon>
        <taxon>Sphingobacteriia</taxon>
        <taxon>Sphingobacteriales</taxon>
        <taxon>Sphingobacteriaceae</taxon>
        <taxon>Pseudopedobacter</taxon>
    </lineage>
</organism>
<dbReference type="Gene3D" id="2.60.40.10">
    <property type="entry name" value="Immunoglobulins"/>
    <property type="match status" value="1"/>
</dbReference>
<proteinExistence type="predicted"/>